<name>A0A4Y2RGP8_ARAVE</name>
<dbReference type="GO" id="GO:0003677">
    <property type="term" value="F:DNA binding"/>
    <property type="evidence" value="ECO:0007669"/>
    <property type="project" value="InterPro"/>
</dbReference>
<dbReference type="InterPro" id="IPR003173">
    <property type="entry name" value="PC4_C"/>
</dbReference>
<evidence type="ECO:0000313" key="3">
    <source>
        <dbReference type="Proteomes" id="UP000499080"/>
    </source>
</evidence>
<dbReference type="GO" id="GO:0006355">
    <property type="term" value="P:regulation of DNA-templated transcription"/>
    <property type="evidence" value="ECO:0007669"/>
    <property type="project" value="InterPro"/>
</dbReference>
<accession>A0A4Y2RGP8</accession>
<feature type="domain" description="Transcriptional coactivator p15 (PC4) C-terminal" evidence="1">
    <location>
        <begin position="88"/>
        <end position="133"/>
    </location>
</feature>
<dbReference type="Proteomes" id="UP000499080">
    <property type="component" value="Unassembled WGS sequence"/>
</dbReference>
<sequence>MQQFSGGTYTCLSAAVQSERLFNFIEMKRASTARPTVPVEKKVKSTPLAAVAEEVPCTDDAPVIIAATEKTFTLKCLPPHHYHLGDGNFVVVSDFAGIARVHFRKYTVNTTGEYTPSKKGITVTPFMWQNLCKFFESDNFGGELSSLPRNKVLQDSLLLSCILVKVTDTAYVTMQRYFVKRDMSRDFAPGVCVMFLAEWERLKSVQEDVSKSVYSVLFGKTFRAKVLEEIERQNPPSASGDSFRC</sequence>
<dbReference type="AlphaFoldDB" id="A0A4Y2RGP8"/>
<dbReference type="InterPro" id="IPR009044">
    <property type="entry name" value="ssDNA-bd_transcriptional_reg"/>
</dbReference>
<evidence type="ECO:0000313" key="2">
    <source>
        <dbReference type="EMBL" id="GBN74821.1"/>
    </source>
</evidence>
<organism evidence="2 3">
    <name type="scientific">Araneus ventricosus</name>
    <name type="common">Orbweaver spider</name>
    <name type="synonym">Epeira ventricosa</name>
    <dbReference type="NCBI Taxonomy" id="182803"/>
    <lineage>
        <taxon>Eukaryota</taxon>
        <taxon>Metazoa</taxon>
        <taxon>Ecdysozoa</taxon>
        <taxon>Arthropoda</taxon>
        <taxon>Chelicerata</taxon>
        <taxon>Arachnida</taxon>
        <taxon>Araneae</taxon>
        <taxon>Araneomorphae</taxon>
        <taxon>Entelegynae</taxon>
        <taxon>Araneoidea</taxon>
        <taxon>Araneidae</taxon>
        <taxon>Araneus</taxon>
    </lineage>
</organism>
<gene>
    <name evidence="2" type="ORF">AVEN_245735_1</name>
</gene>
<dbReference type="OrthoDB" id="2505440at2759"/>
<dbReference type="Gene3D" id="2.30.31.10">
    <property type="entry name" value="Transcriptional Coactivator Pc4, Chain A"/>
    <property type="match status" value="1"/>
</dbReference>
<proteinExistence type="predicted"/>
<keyword evidence="3" id="KW-1185">Reference proteome</keyword>
<dbReference type="Pfam" id="PF02229">
    <property type="entry name" value="PC4"/>
    <property type="match status" value="1"/>
</dbReference>
<comment type="caution">
    <text evidence="2">The sequence shown here is derived from an EMBL/GenBank/DDBJ whole genome shotgun (WGS) entry which is preliminary data.</text>
</comment>
<dbReference type="EMBL" id="BGPR01016997">
    <property type="protein sequence ID" value="GBN74821.1"/>
    <property type="molecule type" value="Genomic_DNA"/>
</dbReference>
<dbReference type="SUPFAM" id="SSF54447">
    <property type="entry name" value="ssDNA-binding transcriptional regulator domain"/>
    <property type="match status" value="1"/>
</dbReference>
<reference evidence="2 3" key="1">
    <citation type="journal article" date="2019" name="Sci. Rep.">
        <title>Orb-weaving spider Araneus ventricosus genome elucidates the spidroin gene catalogue.</title>
        <authorList>
            <person name="Kono N."/>
            <person name="Nakamura H."/>
            <person name="Ohtoshi R."/>
            <person name="Moran D.A.P."/>
            <person name="Shinohara A."/>
            <person name="Yoshida Y."/>
            <person name="Fujiwara M."/>
            <person name="Mori M."/>
            <person name="Tomita M."/>
            <person name="Arakawa K."/>
        </authorList>
    </citation>
    <scope>NUCLEOTIDE SEQUENCE [LARGE SCALE GENOMIC DNA]</scope>
</reference>
<evidence type="ECO:0000259" key="1">
    <source>
        <dbReference type="Pfam" id="PF02229"/>
    </source>
</evidence>
<protein>
    <recommendedName>
        <fullName evidence="1">Transcriptional coactivator p15 (PC4) C-terminal domain-containing protein</fullName>
    </recommendedName>
</protein>